<organism evidence="1 2">
    <name type="scientific">Araneus ventricosus</name>
    <name type="common">Orbweaver spider</name>
    <name type="synonym">Epeira ventricosa</name>
    <dbReference type="NCBI Taxonomy" id="182803"/>
    <lineage>
        <taxon>Eukaryota</taxon>
        <taxon>Metazoa</taxon>
        <taxon>Ecdysozoa</taxon>
        <taxon>Arthropoda</taxon>
        <taxon>Chelicerata</taxon>
        <taxon>Arachnida</taxon>
        <taxon>Araneae</taxon>
        <taxon>Araneomorphae</taxon>
        <taxon>Entelegynae</taxon>
        <taxon>Araneoidea</taxon>
        <taxon>Araneidae</taxon>
        <taxon>Araneus</taxon>
    </lineage>
</organism>
<accession>A0A4Y2U9Y9</accession>
<dbReference type="EMBL" id="BGPR01034787">
    <property type="protein sequence ID" value="GBO09323.1"/>
    <property type="molecule type" value="Genomic_DNA"/>
</dbReference>
<keyword evidence="2" id="KW-1185">Reference proteome</keyword>
<name>A0A4Y2U9Y9_ARAVE</name>
<dbReference type="AlphaFoldDB" id="A0A4Y2U9Y9"/>
<reference evidence="1 2" key="1">
    <citation type="journal article" date="2019" name="Sci. Rep.">
        <title>Orb-weaving spider Araneus ventricosus genome elucidates the spidroin gene catalogue.</title>
        <authorList>
            <person name="Kono N."/>
            <person name="Nakamura H."/>
            <person name="Ohtoshi R."/>
            <person name="Moran D.A.P."/>
            <person name="Shinohara A."/>
            <person name="Yoshida Y."/>
            <person name="Fujiwara M."/>
            <person name="Mori M."/>
            <person name="Tomita M."/>
            <person name="Arakawa K."/>
        </authorList>
    </citation>
    <scope>NUCLEOTIDE SEQUENCE [LARGE SCALE GENOMIC DNA]</scope>
</reference>
<gene>
    <name evidence="1" type="ORF">AVEN_2998_1</name>
</gene>
<evidence type="ECO:0000313" key="1">
    <source>
        <dbReference type="EMBL" id="GBO09323.1"/>
    </source>
</evidence>
<dbReference type="Proteomes" id="UP000499080">
    <property type="component" value="Unassembled WGS sequence"/>
</dbReference>
<proteinExistence type="predicted"/>
<protein>
    <submittedName>
        <fullName evidence="1">Uncharacterized protein</fullName>
    </submittedName>
</protein>
<sequence>MCLNLATHGLRTTAPGECSRPIGTNRSTSFLFSAHLFKLVIHGGSMKPQTSPDTLVPLGYFVYPSSRFQNCTAPLSRQSFISPPPFCCFRFCERASLPLPHDLISVLWPSAPN</sequence>
<comment type="caution">
    <text evidence="1">The sequence shown here is derived from an EMBL/GenBank/DDBJ whole genome shotgun (WGS) entry which is preliminary data.</text>
</comment>
<evidence type="ECO:0000313" key="2">
    <source>
        <dbReference type="Proteomes" id="UP000499080"/>
    </source>
</evidence>